<evidence type="ECO:0000313" key="1">
    <source>
        <dbReference type="EMBL" id="SKB61029.1"/>
    </source>
</evidence>
<reference evidence="2" key="1">
    <citation type="submission" date="2017-02" db="EMBL/GenBank/DDBJ databases">
        <authorList>
            <person name="Varghese N."/>
            <person name="Submissions S."/>
        </authorList>
    </citation>
    <scope>NUCLEOTIDE SEQUENCE [LARGE SCALE GENOMIC DNA]</scope>
    <source>
        <strain evidence="2">DSM 23546</strain>
    </source>
</reference>
<protein>
    <submittedName>
        <fullName evidence="1">Uncharacterized protein</fullName>
    </submittedName>
</protein>
<dbReference type="Proteomes" id="UP000190339">
    <property type="component" value="Unassembled WGS sequence"/>
</dbReference>
<gene>
    <name evidence="1" type="ORF">SAMN05660866_02343</name>
</gene>
<organism evidence="1 2">
    <name type="scientific">Maribacter arcticus</name>
    <dbReference type="NCBI Taxonomy" id="561365"/>
    <lineage>
        <taxon>Bacteria</taxon>
        <taxon>Pseudomonadati</taxon>
        <taxon>Bacteroidota</taxon>
        <taxon>Flavobacteriia</taxon>
        <taxon>Flavobacteriales</taxon>
        <taxon>Flavobacteriaceae</taxon>
        <taxon>Maribacter</taxon>
    </lineage>
</organism>
<name>A0A1T5CNJ9_9FLAO</name>
<dbReference type="EMBL" id="FUYL01000007">
    <property type="protein sequence ID" value="SKB61029.1"/>
    <property type="molecule type" value="Genomic_DNA"/>
</dbReference>
<keyword evidence="2" id="KW-1185">Reference proteome</keyword>
<dbReference type="RefSeq" id="WP_143814483.1">
    <property type="nucleotide sequence ID" value="NZ_FUYL01000007.1"/>
</dbReference>
<dbReference type="STRING" id="561365.SAMN05660866_02343"/>
<accession>A0A1T5CNJ9</accession>
<evidence type="ECO:0000313" key="2">
    <source>
        <dbReference type="Proteomes" id="UP000190339"/>
    </source>
</evidence>
<sequence>MIEIAGIWKIKSSSKRIVFHESHNHTGESILWNMEKMTLEIEKNSEDFYIFNLKGVASLQFADNKKRFVAEYQKTIVRIEKGFFIHHNYWSREFIFKKAIINQTRNSFSTEINDMMVTFEKNLTS</sequence>
<proteinExistence type="predicted"/>
<dbReference type="AlphaFoldDB" id="A0A1T5CNJ9"/>